<dbReference type="Pfam" id="PF00892">
    <property type="entry name" value="EamA"/>
    <property type="match status" value="2"/>
</dbReference>
<evidence type="ECO:0000256" key="5">
    <source>
        <dbReference type="ARBA" id="ARBA00023136"/>
    </source>
</evidence>
<dbReference type="InterPro" id="IPR037185">
    <property type="entry name" value="EmrE-like"/>
</dbReference>
<feature type="transmembrane region" description="Helical" evidence="6">
    <location>
        <begin position="74"/>
        <end position="92"/>
    </location>
</feature>
<dbReference type="OrthoDB" id="8478503at2"/>
<dbReference type="GO" id="GO:0016020">
    <property type="term" value="C:membrane"/>
    <property type="evidence" value="ECO:0007669"/>
    <property type="project" value="UniProtKB-SubCell"/>
</dbReference>
<evidence type="ECO:0000259" key="7">
    <source>
        <dbReference type="Pfam" id="PF00892"/>
    </source>
</evidence>
<evidence type="ECO:0000313" key="9">
    <source>
        <dbReference type="Proteomes" id="UP000199302"/>
    </source>
</evidence>
<keyword evidence="4 6" id="KW-1133">Transmembrane helix</keyword>
<dbReference type="AlphaFoldDB" id="A0A1I6DTN5"/>
<feature type="transmembrane region" description="Helical" evidence="6">
    <location>
        <begin position="155"/>
        <end position="175"/>
    </location>
</feature>
<sequence>MQPLRGIVLKLTAVTLFLIMAAFIKATADAVPPGEAVFFRSAAALPVILVWLAFRGQLSTGLKTDNPVGHIWRGVIGTTSMACTFAGLGLLPLPDVTALGYLAPMMTLVFAWMLLGERLRVFRISMVLLGLVGVMVILFPNLTLFRMGALETGTLVGIGLVLASACFRGLAHVHIRRLTATETTSAIVFWFAVTATALSLLSLPFGWRVPGPADAAMLIGAGLVGGVAQIALTSAYRYGPASLLAPFDYLSIVLATFVGFVFFDESPTGALILGSGIIILSGLGTIWRERQLGLKRGKARQGLTPQG</sequence>
<dbReference type="PANTHER" id="PTHR22911:SF6">
    <property type="entry name" value="SOLUTE CARRIER FAMILY 35 MEMBER G1"/>
    <property type="match status" value="1"/>
</dbReference>
<feature type="transmembrane region" description="Helical" evidence="6">
    <location>
        <begin position="7"/>
        <end position="24"/>
    </location>
</feature>
<feature type="transmembrane region" description="Helical" evidence="6">
    <location>
        <begin position="215"/>
        <end position="236"/>
    </location>
</feature>
<feature type="transmembrane region" description="Helical" evidence="6">
    <location>
        <begin position="127"/>
        <end position="149"/>
    </location>
</feature>
<dbReference type="InterPro" id="IPR000620">
    <property type="entry name" value="EamA_dom"/>
</dbReference>
<reference evidence="8 9" key="1">
    <citation type="submission" date="2016-10" db="EMBL/GenBank/DDBJ databases">
        <authorList>
            <person name="de Groot N.N."/>
        </authorList>
    </citation>
    <scope>NUCLEOTIDE SEQUENCE [LARGE SCALE GENOMIC DNA]</scope>
    <source>
        <strain evidence="9">KMM 9023,NRIC 0796,JCM 17311,KCTC 23692</strain>
    </source>
</reference>
<keyword evidence="3 6" id="KW-0812">Transmembrane</keyword>
<feature type="domain" description="EamA" evidence="7">
    <location>
        <begin position="156"/>
        <end position="282"/>
    </location>
</feature>
<name>A0A1I6DTN5_9RHOB</name>
<accession>A0A1I6DTN5</accession>
<dbReference type="RefSeq" id="WP_092079597.1">
    <property type="nucleotide sequence ID" value="NZ_FOYI01000005.1"/>
</dbReference>
<feature type="transmembrane region" description="Helical" evidence="6">
    <location>
        <begin position="243"/>
        <end position="263"/>
    </location>
</feature>
<feature type="transmembrane region" description="Helical" evidence="6">
    <location>
        <begin position="36"/>
        <end position="54"/>
    </location>
</feature>
<dbReference type="Proteomes" id="UP000199302">
    <property type="component" value="Unassembled WGS sequence"/>
</dbReference>
<dbReference type="EMBL" id="FOYI01000005">
    <property type="protein sequence ID" value="SFR08844.1"/>
    <property type="molecule type" value="Genomic_DNA"/>
</dbReference>
<dbReference type="STRING" id="871652.SAMN04515673_105134"/>
<gene>
    <name evidence="8" type="ORF">SAMN04515673_105134</name>
</gene>
<feature type="transmembrane region" description="Helical" evidence="6">
    <location>
        <begin position="187"/>
        <end position="209"/>
    </location>
</feature>
<dbReference type="SUPFAM" id="SSF103481">
    <property type="entry name" value="Multidrug resistance efflux transporter EmrE"/>
    <property type="match status" value="2"/>
</dbReference>
<comment type="similarity">
    <text evidence="2">Belongs to the drug/metabolite transporter (DMT) superfamily. 10 TMS drug/metabolite exporter (DME) (TC 2.A.7.3) family.</text>
</comment>
<keyword evidence="9" id="KW-1185">Reference proteome</keyword>
<comment type="subcellular location">
    <subcellularLocation>
        <location evidence="1">Membrane</location>
        <topology evidence="1">Multi-pass membrane protein</topology>
    </subcellularLocation>
</comment>
<dbReference type="Gene3D" id="1.10.3730.20">
    <property type="match status" value="1"/>
</dbReference>
<organism evidence="8 9">
    <name type="scientific">Poseidonocella sedimentorum</name>
    <dbReference type="NCBI Taxonomy" id="871652"/>
    <lineage>
        <taxon>Bacteria</taxon>
        <taxon>Pseudomonadati</taxon>
        <taxon>Pseudomonadota</taxon>
        <taxon>Alphaproteobacteria</taxon>
        <taxon>Rhodobacterales</taxon>
        <taxon>Roseobacteraceae</taxon>
        <taxon>Poseidonocella</taxon>
    </lineage>
</organism>
<evidence type="ECO:0000256" key="6">
    <source>
        <dbReference type="SAM" id="Phobius"/>
    </source>
</evidence>
<evidence type="ECO:0000256" key="1">
    <source>
        <dbReference type="ARBA" id="ARBA00004141"/>
    </source>
</evidence>
<protein>
    <submittedName>
        <fullName evidence="8">EamA domain-containing membrane protein RarD</fullName>
    </submittedName>
</protein>
<proteinExistence type="inferred from homology"/>
<evidence type="ECO:0000256" key="2">
    <source>
        <dbReference type="ARBA" id="ARBA00009853"/>
    </source>
</evidence>
<dbReference type="PANTHER" id="PTHR22911">
    <property type="entry name" value="ACYL-MALONYL CONDENSING ENZYME-RELATED"/>
    <property type="match status" value="1"/>
</dbReference>
<evidence type="ECO:0000256" key="3">
    <source>
        <dbReference type="ARBA" id="ARBA00022692"/>
    </source>
</evidence>
<evidence type="ECO:0000256" key="4">
    <source>
        <dbReference type="ARBA" id="ARBA00022989"/>
    </source>
</evidence>
<keyword evidence="5 6" id="KW-0472">Membrane</keyword>
<feature type="transmembrane region" description="Helical" evidence="6">
    <location>
        <begin position="98"/>
        <end position="115"/>
    </location>
</feature>
<feature type="transmembrane region" description="Helical" evidence="6">
    <location>
        <begin position="269"/>
        <end position="287"/>
    </location>
</feature>
<feature type="domain" description="EamA" evidence="7">
    <location>
        <begin position="5"/>
        <end position="138"/>
    </location>
</feature>
<evidence type="ECO:0000313" key="8">
    <source>
        <dbReference type="EMBL" id="SFR08844.1"/>
    </source>
</evidence>